<dbReference type="SUPFAM" id="SSF82171">
    <property type="entry name" value="DPP6 N-terminal domain-like"/>
    <property type="match status" value="1"/>
</dbReference>
<proteinExistence type="predicted"/>
<sequence>MNKLEQVAHKLIGDYPFLRIPLVALYQRACSVLPSKNFEVVDLEFCRPGFFFGFHDKCPWSYDGSKLLAHRYDVNKSVNQVEDESIDVGYFENDEFKFIGSTNAWNWQQGSSIQWVGKANKIIYNNLEQNKPVAKIVDLDTDEKESLPCHVMAVSNNGRYAVSCSFARLGKSMSGYGYKDQLSTNENDLLPDNEGLTIIDLESKAEKQILFLKDVIDSYPDVAMDGAYHLFSHCLFSPDDSRIVFFHRYLRKNGSLETRMFSCDMDGKNIWHFAGGKFSHIAWYGNSTVLAYSKPAGHEIGFYFLEEDTGRITAIVNESLTSDGHPQISSDGENVLIDTYPNRSRIQRLMLYNIEGNRCEPLVKYKIPFRYRLERRCDFHPRWNRDNTKICFDSAHKNVRALCVMSKPEFTS</sequence>
<protein>
    <submittedName>
        <fullName evidence="1">Uncharacterized protein</fullName>
    </submittedName>
</protein>
<gene>
    <name evidence="1" type="ORF">MNBD_GAMMA06-599</name>
</gene>
<reference evidence="1" key="1">
    <citation type="submission" date="2018-06" db="EMBL/GenBank/DDBJ databases">
        <authorList>
            <person name="Zhirakovskaya E."/>
        </authorList>
    </citation>
    <scope>NUCLEOTIDE SEQUENCE</scope>
</reference>
<accession>A0A3B0WZU6</accession>
<organism evidence="1">
    <name type="scientific">hydrothermal vent metagenome</name>
    <dbReference type="NCBI Taxonomy" id="652676"/>
    <lineage>
        <taxon>unclassified sequences</taxon>
        <taxon>metagenomes</taxon>
        <taxon>ecological metagenomes</taxon>
    </lineage>
</organism>
<evidence type="ECO:0000313" key="1">
    <source>
        <dbReference type="EMBL" id="VAW54779.1"/>
    </source>
</evidence>
<dbReference type="Gene3D" id="2.130.10.10">
    <property type="entry name" value="YVTN repeat-like/Quinoprotein amine dehydrogenase"/>
    <property type="match status" value="1"/>
</dbReference>
<dbReference type="AlphaFoldDB" id="A0A3B0WZU6"/>
<dbReference type="EMBL" id="UOFD01000079">
    <property type="protein sequence ID" value="VAW54779.1"/>
    <property type="molecule type" value="Genomic_DNA"/>
</dbReference>
<name>A0A3B0WZU6_9ZZZZ</name>
<dbReference type="InterPro" id="IPR015943">
    <property type="entry name" value="WD40/YVTN_repeat-like_dom_sf"/>
</dbReference>